<name>A0A8E0RX29_9TREM</name>
<feature type="compositionally biased region" description="Basic residues" evidence="1">
    <location>
        <begin position="154"/>
        <end position="165"/>
    </location>
</feature>
<feature type="compositionally biased region" description="Polar residues" evidence="1">
    <location>
        <begin position="125"/>
        <end position="147"/>
    </location>
</feature>
<sequence length="165" mass="18073">MSLSKPRLDQSVSGSDCDKEECFINLDDNRPPSPLSVQQDGGSIPVQSPPFENESNEKPSSTLSDCSNPPELGMEEEFTVDDDVDSTQRCTTITWETDGHQVSQAASVKPVSIVHDLESDLITRNSLSENIHGSNGSEQLPTQQSAKCGSPRKMPVKKSVQRKWL</sequence>
<keyword evidence="3" id="KW-1185">Reference proteome</keyword>
<gene>
    <name evidence="2" type="ORF">FBUS_09052</name>
</gene>
<reference evidence="2" key="1">
    <citation type="submission" date="2019-05" db="EMBL/GenBank/DDBJ databases">
        <title>Annotation for the trematode Fasciolopsis buski.</title>
        <authorList>
            <person name="Choi Y.-J."/>
        </authorList>
    </citation>
    <scope>NUCLEOTIDE SEQUENCE</scope>
    <source>
        <strain evidence="2">HT</strain>
        <tissue evidence="2">Whole worm</tissue>
    </source>
</reference>
<accession>A0A8E0RX29</accession>
<feature type="region of interest" description="Disordered" evidence="1">
    <location>
        <begin position="1"/>
        <end position="86"/>
    </location>
</feature>
<evidence type="ECO:0000313" key="3">
    <source>
        <dbReference type="Proteomes" id="UP000728185"/>
    </source>
</evidence>
<organism evidence="2 3">
    <name type="scientific">Fasciolopsis buskii</name>
    <dbReference type="NCBI Taxonomy" id="27845"/>
    <lineage>
        <taxon>Eukaryota</taxon>
        <taxon>Metazoa</taxon>
        <taxon>Spiralia</taxon>
        <taxon>Lophotrochozoa</taxon>
        <taxon>Platyhelminthes</taxon>
        <taxon>Trematoda</taxon>
        <taxon>Digenea</taxon>
        <taxon>Plagiorchiida</taxon>
        <taxon>Echinostomata</taxon>
        <taxon>Echinostomatoidea</taxon>
        <taxon>Fasciolidae</taxon>
        <taxon>Fasciolopsis</taxon>
    </lineage>
</organism>
<feature type="compositionally biased region" description="Acidic residues" evidence="1">
    <location>
        <begin position="73"/>
        <end position="85"/>
    </location>
</feature>
<comment type="caution">
    <text evidence="2">The sequence shown here is derived from an EMBL/GenBank/DDBJ whole genome shotgun (WGS) entry which is preliminary data.</text>
</comment>
<feature type="compositionally biased region" description="Polar residues" evidence="1">
    <location>
        <begin position="58"/>
        <end position="67"/>
    </location>
</feature>
<evidence type="ECO:0000313" key="2">
    <source>
        <dbReference type="EMBL" id="KAA0191664.1"/>
    </source>
</evidence>
<dbReference type="EMBL" id="LUCM01006192">
    <property type="protein sequence ID" value="KAA0191664.1"/>
    <property type="molecule type" value="Genomic_DNA"/>
</dbReference>
<protein>
    <submittedName>
        <fullName evidence="2">Uncharacterized protein</fullName>
    </submittedName>
</protein>
<dbReference type="Proteomes" id="UP000728185">
    <property type="component" value="Unassembled WGS sequence"/>
</dbReference>
<feature type="region of interest" description="Disordered" evidence="1">
    <location>
        <begin position="125"/>
        <end position="165"/>
    </location>
</feature>
<feature type="compositionally biased region" description="Basic and acidic residues" evidence="1">
    <location>
        <begin position="16"/>
        <end position="30"/>
    </location>
</feature>
<dbReference type="AlphaFoldDB" id="A0A8E0RX29"/>
<dbReference type="OrthoDB" id="10479969at2759"/>
<proteinExistence type="predicted"/>
<evidence type="ECO:0000256" key="1">
    <source>
        <dbReference type="SAM" id="MobiDB-lite"/>
    </source>
</evidence>